<dbReference type="PANTHER" id="PTHR47371">
    <property type="entry name" value="LIPOTEICHOIC ACID SYNTHASE"/>
    <property type="match status" value="1"/>
</dbReference>
<evidence type="ECO:0000313" key="10">
    <source>
        <dbReference type="Proteomes" id="UP001160519"/>
    </source>
</evidence>
<proteinExistence type="predicted"/>
<comment type="subcellular location">
    <subcellularLocation>
        <location evidence="1">Cell membrane</location>
        <topology evidence="1">Multi-pass membrane protein</topology>
    </subcellularLocation>
</comment>
<dbReference type="Gene3D" id="3.40.720.10">
    <property type="entry name" value="Alkaline Phosphatase, subunit A"/>
    <property type="match status" value="1"/>
</dbReference>
<protein>
    <submittedName>
        <fullName evidence="9">LTA synthase family protein</fullName>
    </submittedName>
</protein>
<dbReference type="InterPro" id="IPR050448">
    <property type="entry name" value="OpgB/LTA_synthase_biosynth"/>
</dbReference>
<feature type="transmembrane region" description="Helical" evidence="7">
    <location>
        <begin position="57"/>
        <end position="77"/>
    </location>
</feature>
<feature type="transmembrane region" description="Helical" evidence="7">
    <location>
        <begin position="129"/>
        <end position="148"/>
    </location>
</feature>
<dbReference type="SUPFAM" id="SSF53649">
    <property type="entry name" value="Alkaline phosphatase-like"/>
    <property type="match status" value="1"/>
</dbReference>
<keyword evidence="10" id="KW-1185">Reference proteome</keyword>
<dbReference type="CDD" id="cd16015">
    <property type="entry name" value="LTA_synthase"/>
    <property type="match status" value="1"/>
</dbReference>
<evidence type="ECO:0000256" key="4">
    <source>
        <dbReference type="ARBA" id="ARBA00022989"/>
    </source>
</evidence>
<evidence type="ECO:0000313" key="9">
    <source>
        <dbReference type="EMBL" id="MDI1230313.1"/>
    </source>
</evidence>
<dbReference type="InterPro" id="IPR017850">
    <property type="entry name" value="Alkaline_phosphatase_core_sf"/>
</dbReference>
<evidence type="ECO:0000256" key="6">
    <source>
        <dbReference type="SAM" id="MobiDB-lite"/>
    </source>
</evidence>
<evidence type="ECO:0000256" key="1">
    <source>
        <dbReference type="ARBA" id="ARBA00004651"/>
    </source>
</evidence>
<feature type="transmembrane region" description="Helical" evidence="7">
    <location>
        <begin position="155"/>
        <end position="173"/>
    </location>
</feature>
<feature type="transmembrane region" description="Helical" evidence="7">
    <location>
        <begin position="32"/>
        <end position="51"/>
    </location>
</feature>
<dbReference type="AlphaFoldDB" id="A0AA43Q210"/>
<keyword evidence="2" id="KW-1003">Cell membrane</keyword>
<dbReference type="InterPro" id="IPR000917">
    <property type="entry name" value="Sulfatase_N"/>
</dbReference>
<keyword evidence="4 7" id="KW-1133">Transmembrane helix</keyword>
<dbReference type="Proteomes" id="UP001160519">
    <property type="component" value="Unassembled WGS sequence"/>
</dbReference>
<name>A0AA43Q210_9GAMM</name>
<evidence type="ECO:0000256" key="2">
    <source>
        <dbReference type="ARBA" id="ARBA00022475"/>
    </source>
</evidence>
<comment type="caution">
    <text evidence="9">The sequence shown here is derived from an EMBL/GenBank/DDBJ whole genome shotgun (WGS) entry which is preliminary data.</text>
</comment>
<reference evidence="9" key="1">
    <citation type="submission" date="2023-01" db="EMBL/GenBank/DDBJ databases">
        <title>Biogeochemical cycle of methane in antarctic sediments.</title>
        <authorList>
            <person name="Roldan D.M."/>
            <person name="Menes R.J."/>
        </authorList>
    </citation>
    <scope>NUCLEOTIDE SEQUENCE [LARGE SCALE GENOMIC DNA]</scope>
    <source>
        <strain evidence="9">K-2018 MAG008</strain>
    </source>
</reference>
<dbReference type="GO" id="GO:0005886">
    <property type="term" value="C:plasma membrane"/>
    <property type="evidence" value="ECO:0007669"/>
    <property type="project" value="UniProtKB-SubCell"/>
</dbReference>
<organism evidence="9 10">
    <name type="scientific">Candidatus Methylobacter titanis</name>
    <dbReference type="NCBI Taxonomy" id="3053457"/>
    <lineage>
        <taxon>Bacteria</taxon>
        <taxon>Pseudomonadati</taxon>
        <taxon>Pseudomonadota</taxon>
        <taxon>Gammaproteobacteria</taxon>
        <taxon>Methylococcales</taxon>
        <taxon>Methylococcaceae</taxon>
        <taxon>Methylobacter</taxon>
    </lineage>
</organism>
<evidence type="ECO:0000256" key="3">
    <source>
        <dbReference type="ARBA" id="ARBA00022692"/>
    </source>
</evidence>
<gene>
    <name evidence="9" type="ORF">PSU93_04075</name>
</gene>
<feature type="compositionally biased region" description="Polar residues" evidence="6">
    <location>
        <begin position="630"/>
        <end position="643"/>
    </location>
</feature>
<evidence type="ECO:0000256" key="7">
    <source>
        <dbReference type="SAM" id="Phobius"/>
    </source>
</evidence>
<keyword evidence="3 7" id="KW-0812">Transmembrane</keyword>
<evidence type="ECO:0000259" key="8">
    <source>
        <dbReference type="Pfam" id="PF00884"/>
    </source>
</evidence>
<feature type="domain" description="Sulfatase N-terminal" evidence="8">
    <location>
        <begin position="255"/>
        <end position="519"/>
    </location>
</feature>
<dbReference type="PANTHER" id="PTHR47371:SF3">
    <property type="entry name" value="PHOSPHOGLYCEROL TRANSFERASE I"/>
    <property type="match status" value="1"/>
</dbReference>
<dbReference type="EMBL" id="JAQSDF010000007">
    <property type="protein sequence ID" value="MDI1230313.1"/>
    <property type="molecule type" value="Genomic_DNA"/>
</dbReference>
<feature type="transmembrane region" description="Helical" evidence="7">
    <location>
        <begin position="84"/>
        <end position="109"/>
    </location>
</feature>
<accession>A0AA43Q210</accession>
<feature type="region of interest" description="Disordered" evidence="6">
    <location>
        <begin position="620"/>
        <end position="643"/>
    </location>
</feature>
<evidence type="ECO:0000256" key="5">
    <source>
        <dbReference type="ARBA" id="ARBA00023136"/>
    </source>
</evidence>
<keyword evidence="5 7" id="KW-0472">Membrane</keyword>
<sequence>MNWGVAGRNKFHDNISLIPKTDRPLITMLLKLLPLLSTTVLYALFYLISALKFDVQILPASVPYDYPLQLVVAYMLYALSRKAWIFLVIHTLLMGVLYIGNSVKISFFGGPLMPDDIFALQSLLLILDGWRFFAAAIPLAAIASLLLFNFSMRHWSAYLASLIAILLGITLVYKPATLLAPLDGYFGNSVWDQRSNYVWRGATLYTLLETARYFAAADVIPDTDMAQEAADNLLAVDLSDSLAKKQAIAKEFTPRNVHIVLLESFWDPNALKKAKFKQNPLAPEFRELWKSAGYSQALDPVFGGFTANSEFEVLCGFPAMKNTVKFERQFLNDAPCLPHLLADKGYRTIASHPNVPVFWNRVNAYRRMGFETYWSLKDFVQDDMNREFMSDSTLYRQVLEKISKSVAAKQPVLDYIVTYFGHWNYPLSESRPSKISSRSEVDEVTPYANTIYYKTHELMDFIKEVRKRDPEGIIVAFGDHLPFLGENFAGYVESGVLANNRSDFTPAMFKAYVSTPMLIIDGKRGPIKFGSLPLYQVPKLLLDLLNFNEPSIMDYTQPLPNMRVRPLPGLHFNVSANGTVELCKEPPYSEACQLSSHWLENIAIVSNDLFMGRQFTRPKYIPEKPPEPASTETVIPQAATGTN</sequence>
<dbReference type="Pfam" id="PF00884">
    <property type="entry name" value="Sulfatase"/>
    <property type="match status" value="1"/>
</dbReference>